<dbReference type="InterPro" id="IPR036388">
    <property type="entry name" value="WH-like_DNA-bd_sf"/>
</dbReference>
<dbReference type="InterPro" id="IPR000524">
    <property type="entry name" value="Tscrpt_reg_HTH_GntR"/>
</dbReference>
<dbReference type="GO" id="GO:0003677">
    <property type="term" value="F:DNA binding"/>
    <property type="evidence" value="ECO:0007669"/>
    <property type="project" value="UniProtKB-KW"/>
</dbReference>
<dbReference type="PANTHER" id="PTHR43537">
    <property type="entry name" value="TRANSCRIPTIONAL REGULATOR, GNTR FAMILY"/>
    <property type="match status" value="1"/>
</dbReference>
<dbReference type="Gene3D" id="1.20.120.530">
    <property type="entry name" value="GntR ligand-binding domain-like"/>
    <property type="match status" value="1"/>
</dbReference>
<dbReference type="SUPFAM" id="SSF48008">
    <property type="entry name" value="GntR ligand-binding domain-like"/>
    <property type="match status" value="1"/>
</dbReference>
<reference evidence="5" key="1">
    <citation type="journal article" date="2014" name="Int. J. Syst. Evol. Microbiol.">
        <title>Complete genome sequence of Corynebacterium casei LMG S-19264T (=DSM 44701T), isolated from a smear-ripened cheese.</title>
        <authorList>
            <consortium name="US DOE Joint Genome Institute (JGI-PGF)"/>
            <person name="Walter F."/>
            <person name="Albersmeier A."/>
            <person name="Kalinowski J."/>
            <person name="Ruckert C."/>
        </authorList>
    </citation>
    <scope>NUCLEOTIDE SEQUENCE</scope>
    <source>
        <strain evidence="5">CGMCC 1.15322</strain>
    </source>
</reference>
<dbReference type="InterPro" id="IPR036390">
    <property type="entry name" value="WH_DNA-bd_sf"/>
</dbReference>
<dbReference type="EMBL" id="BMIG01000020">
    <property type="protein sequence ID" value="GGB13102.1"/>
    <property type="molecule type" value="Genomic_DNA"/>
</dbReference>
<keyword evidence="1" id="KW-0805">Transcription regulation</keyword>
<dbReference type="Pfam" id="PF07729">
    <property type="entry name" value="FCD"/>
    <property type="match status" value="1"/>
</dbReference>
<protein>
    <submittedName>
        <fullName evidence="5">Transcriptional regulator</fullName>
    </submittedName>
</protein>
<keyword evidence="2" id="KW-0238">DNA-binding</keyword>
<dbReference type="InterPro" id="IPR008920">
    <property type="entry name" value="TF_FadR/GntR_C"/>
</dbReference>
<keyword evidence="6" id="KW-1185">Reference proteome</keyword>
<dbReference type="InterPro" id="IPR011711">
    <property type="entry name" value="GntR_C"/>
</dbReference>
<organism evidence="5 6">
    <name type="scientific">Polaromonas eurypsychrophila</name>
    <dbReference type="NCBI Taxonomy" id="1614635"/>
    <lineage>
        <taxon>Bacteria</taxon>
        <taxon>Pseudomonadati</taxon>
        <taxon>Pseudomonadota</taxon>
        <taxon>Betaproteobacteria</taxon>
        <taxon>Burkholderiales</taxon>
        <taxon>Comamonadaceae</taxon>
        <taxon>Polaromonas</taxon>
    </lineage>
</organism>
<dbReference type="PANTHER" id="PTHR43537:SF20">
    <property type="entry name" value="HTH-TYPE TRANSCRIPTIONAL REPRESSOR GLAR"/>
    <property type="match status" value="1"/>
</dbReference>
<gene>
    <name evidence="5" type="ORF">GCM10011496_37480</name>
</gene>
<evidence type="ECO:0000313" key="5">
    <source>
        <dbReference type="EMBL" id="GGB13102.1"/>
    </source>
</evidence>
<dbReference type="PROSITE" id="PS50949">
    <property type="entry name" value="HTH_GNTR"/>
    <property type="match status" value="1"/>
</dbReference>
<evidence type="ECO:0000259" key="4">
    <source>
        <dbReference type="PROSITE" id="PS50949"/>
    </source>
</evidence>
<feature type="domain" description="HTH gntR-type" evidence="4">
    <location>
        <begin position="9"/>
        <end position="76"/>
    </location>
</feature>
<dbReference type="Gene3D" id="1.10.10.10">
    <property type="entry name" value="Winged helix-like DNA-binding domain superfamily/Winged helix DNA-binding domain"/>
    <property type="match status" value="1"/>
</dbReference>
<comment type="caution">
    <text evidence="5">The sequence shown here is derived from an EMBL/GenBank/DDBJ whole genome shotgun (WGS) entry which is preliminary data.</text>
</comment>
<reference evidence="5" key="2">
    <citation type="submission" date="2020-09" db="EMBL/GenBank/DDBJ databases">
        <authorList>
            <person name="Sun Q."/>
            <person name="Zhou Y."/>
        </authorList>
    </citation>
    <scope>NUCLEOTIDE SEQUENCE</scope>
    <source>
        <strain evidence="5">CGMCC 1.15322</strain>
    </source>
</reference>
<dbReference type="SMART" id="SM00345">
    <property type="entry name" value="HTH_GNTR"/>
    <property type="match status" value="1"/>
</dbReference>
<dbReference type="GO" id="GO:0003700">
    <property type="term" value="F:DNA-binding transcription factor activity"/>
    <property type="evidence" value="ECO:0007669"/>
    <property type="project" value="InterPro"/>
</dbReference>
<evidence type="ECO:0000313" key="6">
    <source>
        <dbReference type="Proteomes" id="UP000620596"/>
    </source>
</evidence>
<evidence type="ECO:0000256" key="2">
    <source>
        <dbReference type="ARBA" id="ARBA00023125"/>
    </source>
</evidence>
<dbReference type="AlphaFoldDB" id="A0A916SRD6"/>
<dbReference type="SUPFAM" id="SSF46785">
    <property type="entry name" value="Winged helix' DNA-binding domain"/>
    <property type="match status" value="1"/>
</dbReference>
<proteinExistence type="predicted"/>
<evidence type="ECO:0000256" key="3">
    <source>
        <dbReference type="ARBA" id="ARBA00023163"/>
    </source>
</evidence>
<keyword evidence="3" id="KW-0804">Transcription</keyword>
<sequence>MAMLTPSKPTQAETVCRLIRAEILEGQLPASAKLNIGALEKRFDVSLGAIREALSRLSAEGMVIAEAQRGYRVSPVSSEELLDLTRTRVEVESLCLAQAMKNGDVEWESRIVAAAHRMERLQDSPADAETRVTQVWSNSHREFHEALVSACPSPWLLRLRALLHEQSERYRRLSAPLETDKRDVRGEHRQLMEAVLKRDAVAALLALEQHFFSTAQIILRSPLLRAAQTASHEQADS</sequence>
<accession>A0A916SRD6</accession>
<dbReference type="Proteomes" id="UP000620596">
    <property type="component" value="Unassembled WGS sequence"/>
</dbReference>
<dbReference type="SMART" id="SM00895">
    <property type="entry name" value="FCD"/>
    <property type="match status" value="1"/>
</dbReference>
<name>A0A916SRD6_9BURK</name>
<evidence type="ECO:0000256" key="1">
    <source>
        <dbReference type="ARBA" id="ARBA00023015"/>
    </source>
</evidence>
<dbReference type="Pfam" id="PF00392">
    <property type="entry name" value="GntR"/>
    <property type="match status" value="1"/>
</dbReference>